<dbReference type="Pfam" id="PF06985">
    <property type="entry name" value="HET"/>
    <property type="match status" value="1"/>
</dbReference>
<sequence length="72" mass="8430">MRLLNAKTCRLEEFFGDYTPPYAILSHTWGKEEDVEAISPPTHKLGYEKITWSCRKAQTFALRYVWVDTCCI</sequence>
<dbReference type="RefSeq" id="XP_060294909.1">
    <property type="nucleotide sequence ID" value="XM_060438297.1"/>
</dbReference>
<feature type="domain" description="Heterokaryon incompatibility" evidence="1">
    <location>
        <begin position="22"/>
        <end position="72"/>
    </location>
</feature>
<accession>A0AA40DUD8</accession>
<comment type="caution">
    <text evidence="2">The sequence shown here is derived from an EMBL/GenBank/DDBJ whole genome shotgun (WGS) entry which is preliminary data.</text>
</comment>
<evidence type="ECO:0000313" key="2">
    <source>
        <dbReference type="EMBL" id="KAK0713586.1"/>
    </source>
</evidence>
<dbReference type="AlphaFoldDB" id="A0AA40DUD8"/>
<protein>
    <recommendedName>
        <fullName evidence="1">Heterokaryon incompatibility domain-containing protein</fullName>
    </recommendedName>
</protein>
<evidence type="ECO:0000313" key="3">
    <source>
        <dbReference type="Proteomes" id="UP001172101"/>
    </source>
</evidence>
<dbReference type="PANTHER" id="PTHR10622">
    <property type="entry name" value="HET DOMAIN-CONTAINING PROTEIN"/>
    <property type="match status" value="1"/>
</dbReference>
<dbReference type="PANTHER" id="PTHR10622:SF10">
    <property type="entry name" value="HET DOMAIN-CONTAINING PROTEIN"/>
    <property type="match status" value="1"/>
</dbReference>
<keyword evidence="3" id="KW-1185">Reference proteome</keyword>
<dbReference type="Proteomes" id="UP001172101">
    <property type="component" value="Unassembled WGS sequence"/>
</dbReference>
<proteinExistence type="predicted"/>
<dbReference type="GeneID" id="85321567"/>
<gene>
    <name evidence="2" type="ORF">B0T26DRAFT_651714</name>
</gene>
<evidence type="ECO:0000259" key="1">
    <source>
        <dbReference type="Pfam" id="PF06985"/>
    </source>
</evidence>
<dbReference type="EMBL" id="JAUIRO010000005">
    <property type="protein sequence ID" value="KAK0713586.1"/>
    <property type="molecule type" value="Genomic_DNA"/>
</dbReference>
<dbReference type="InterPro" id="IPR010730">
    <property type="entry name" value="HET"/>
</dbReference>
<reference evidence="2" key="1">
    <citation type="submission" date="2023-06" db="EMBL/GenBank/DDBJ databases">
        <title>Genome-scale phylogeny and comparative genomics of the fungal order Sordariales.</title>
        <authorList>
            <consortium name="Lawrence Berkeley National Laboratory"/>
            <person name="Hensen N."/>
            <person name="Bonometti L."/>
            <person name="Westerberg I."/>
            <person name="Brannstrom I.O."/>
            <person name="Guillou S."/>
            <person name="Cros-Aarteil S."/>
            <person name="Calhoun S."/>
            <person name="Haridas S."/>
            <person name="Kuo A."/>
            <person name="Mondo S."/>
            <person name="Pangilinan J."/>
            <person name="Riley R."/>
            <person name="LaButti K."/>
            <person name="Andreopoulos B."/>
            <person name="Lipzen A."/>
            <person name="Chen C."/>
            <person name="Yanf M."/>
            <person name="Daum C."/>
            <person name="Ng V."/>
            <person name="Clum A."/>
            <person name="Steindorff A."/>
            <person name="Ohm R."/>
            <person name="Martin F."/>
            <person name="Silar P."/>
            <person name="Natvig D."/>
            <person name="Lalanne C."/>
            <person name="Gautier V."/>
            <person name="Ament-velasquez S.L."/>
            <person name="Kruys A."/>
            <person name="Hutchinson M.I."/>
            <person name="Powell A.J."/>
            <person name="Barry K."/>
            <person name="Miller A.N."/>
            <person name="Grigoriev I.V."/>
            <person name="Debuchy R."/>
            <person name="Gladieux P."/>
            <person name="Thoren M.H."/>
            <person name="Johannesson H."/>
        </authorList>
    </citation>
    <scope>NUCLEOTIDE SEQUENCE</scope>
    <source>
        <strain evidence="2">SMH2392-1A</strain>
    </source>
</reference>
<name>A0AA40DUD8_9PEZI</name>
<organism evidence="2 3">
    <name type="scientific">Lasiosphaeria miniovina</name>
    <dbReference type="NCBI Taxonomy" id="1954250"/>
    <lineage>
        <taxon>Eukaryota</taxon>
        <taxon>Fungi</taxon>
        <taxon>Dikarya</taxon>
        <taxon>Ascomycota</taxon>
        <taxon>Pezizomycotina</taxon>
        <taxon>Sordariomycetes</taxon>
        <taxon>Sordariomycetidae</taxon>
        <taxon>Sordariales</taxon>
        <taxon>Lasiosphaeriaceae</taxon>
        <taxon>Lasiosphaeria</taxon>
    </lineage>
</organism>